<dbReference type="Pfam" id="PF09350">
    <property type="entry name" value="DJC28_CD"/>
    <property type="match status" value="1"/>
</dbReference>
<name>A0A846QSC7_9BACT</name>
<proteinExistence type="predicted"/>
<accession>A0A846QSC7</accession>
<dbReference type="EMBL" id="JAATJA010000004">
    <property type="protein sequence ID" value="NJB69273.1"/>
    <property type="molecule type" value="Genomic_DNA"/>
</dbReference>
<dbReference type="InterPro" id="IPR018961">
    <property type="entry name" value="DnaJ_homolog_subfam-C_membr-28"/>
</dbReference>
<dbReference type="InterPro" id="IPR052573">
    <property type="entry name" value="DnaJ_C_subfamily_28"/>
</dbReference>
<comment type="caution">
    <text evidence="2">The sequence shown here is derived from an EMBL/GenBank/DDBJ whole genome shotgun (WGS) entry which is preliminary data.</text>
</comment>
<dbReference type="Proteomes" id="UP000580856">
    <property type="component" value="Unassembled WGS sequence"/>
</dbReference>
<reference evidence="2 3" key="1">
    <citation type="submission" date="2020-03" db="EMBL/GenBank/DDBJ databases">
        <title>Genomic Encyclopedia of Type Strains, Phase IV (KMG-IV): sequencing the most valuable type-strain genomes for metagenomic binning, comparative biology and taxonomic classification.</title>
        <authorList>
            <person name="Goeker M."/>
        </authorList>
    </citation>
    <scope>NUCLEOTIDE SEQUENCE [LARGE SCALE GENOMIC DNA]</scope>
    <source>
        <strain evidence="2 3">DSM 24233</strain>
    </source>
</reference>
<protein>
    <recommendedName>
        <fullName evidence="1">DnaJ homologue subfamily C member 28 conserved domain-containing protein</fullName>
    </recommendedName>
</protein>
<evidence type="ECO:0000313" key="2">
    <source>
        <dbReference type="EMBL" id="NJB69273.1"/>
    </source>
</evidence>
<gene>
    <name evidence="2" type="ORF">GGQ74_002970</name>
</gene>
<evidence type="ECO:0000313" key="3">
    <source>
        <dbReference type="Proteomes" id="UP000580856"/>
    </source>
</evidence>
<organism evidence="2 3">
    <name type="scientific">Desulfobaculum xiamenense</name>
    <dbReference type="NCBI Taxonomy" id="995050"/>
    <lineage>
        <taxon>Bacteria</taxon>
        <taxon>Pseudomonadati</taxon>
        <taxon>Thermodesulfobacteriota</taxon>
        <taxon>Desulfovibrionia</taxon>
        <taxon>Desulfovibrionales</taxon>
        <taxon>Desulfovibrionaceae</taxon>
        <taxon>Desulfobaculum</taxon>
    </lineage>
</organism>
<feature type="domain" description="DnaJ homologue subfamily C member 28 conserved" evidence="1">
    <location>
        <begin position="10"/>
        <end position="77"/>
    </location>
</feature>
<dbReference type="PANTHER" id="PTHR39158">
    <property type="entry name" value="OS08G0560600 PROTEIN"/>
    <property type="match status" value="1"/>
</dbReference>
<evidence type="ECO:0000259" key="1">
    <source>
        <dbReference type="Pfam" id="PF09350"/>
    </source>
</evidence>
<dbReference type="PANTHER" id="PTHR39158:SF1">
    <property type="entry name" value="DNAJ HOMOLOG SUBFAMILY C MEMBER 28"/>
    <property type="match status" value="1"/>
</dbReference>
<dbReference type="RefSeq" id="WP_245168317.1">
    <property type="nucleotide sequence ID" value="NZ_JAATJA010000004.1"/>
</dbReference>
<keyword evidence="3" id="KW-1185">Reference proteome</keyword>
<sequence length="131" mass="15165">MSLWNIMGDVVEQRIREAQERGDFDGLEGRGRRIEFEDDSMIPEDLRMAYKILRNSGHLPPEIVADREIQRTVDLLAQCSDEKTRCLQMQKLNVLLTKMSAARGRSIELDEAYYDEVVRRVNVGRAKPGRE</sequence>
<dbReference type="AlphaFoldDB" id="A0A846QSC7"/>